<feature type="compositionally biased region" description="Basic and acidic residues" evidence="1">
    <location>
        <begin position="70"/>
        <end position="79"/>
    </location>
</feature>
<organism evidence="2 3">
    <name type="scientific">Saguinus oedipus</name>
    <name type="common">Cotton-top tamarin</name>
    <name type="synonym">Oedipomidas oedipus</name>
    <dbReference type="NCBI Taxonomy" id="9490"/>
    <lineage>
        <taxon>Eukaryota</taxon>
        <taxon>Metazoa</taxon>
        <taxon>Chordata</taxon>
        <taxon>Craniata</taxon>
        <taxon>Vertebrata</taxon>
        <taxon>Euteleostomi</taxon>
        <taxon>Mammalia</taxon>
        <taxon>Eutheria</taxon>
        <taxon>Euarchontoglires</taxon>
        <taxon>Primates</taxon>
        <taxon>Haplorrhini</taxon>
        <taxon>Platyrrhini</taxon>
        <taxon>Cebidae</taxon>
        <taxon>Callitrichinae</taxon>
        <taxon>Saguinus</taxon>
    </lineage>
</organism>
<feature type="non-terminal residue" evidence="2">
    <location>
        <position position="1"/>
    </location>
</feature>
<feature type="region of interest" description="Disordered" evidence="1">
    <location>
        <begin position="1"/>
        <end position="30"/>
    </location>
</feature>
<reference evidence="2 3" key="1">
    <citation type="submission" date="2023-05" db="EMBL/GenBank/DDBJ databases">
        <title>B98-5 Cell Line De Novo Hybrid Assembly: An Optical Mapping Approach.</title>
        <authorList>
            <person name="Kananen K."/>
            <person name="Auerbach J.A."/>
            <person name="Kautto E."/>
            <person name="Blachly J.S."/>
        </authorList>
    </citation>
    <scope>NUCLEOTIDE SEQUENCE [LARGE SCALE GENOMIC DNA]</scope>
    <source>
        <strain evidence="2">B95-8</strain>
        <tissue evidence="2">Cell line</tissue>
    </source>
</reference>
<gene>
    <name evidence="2" type="ORF">P7K49_029122</name>
</gene>
<dbReference type="EMBL" id="JASSZA010000015">
    <property type="protein sequence ID" value="KAK2092594.1"/>
    <property type="molecule type" value="Genomic_DNA"/>
</dbReference>
<feature type="region of interest" description="Disordered" evidence="1">
    <location>
        <begin position="49"/>
        <end position="79"/>
    </location>
</feature>
<evidence type="ECO:0000256" key="1">
    <source>
        <dbReference type="SAM" id="MobiDB-lite"/>
    </source>
</evidence>
<name>A0ABQ9U6B0_SAGOE</name>
<proteinExistence type="predicted"/>
<evidence type="ECO:0000313" key="2">
    <source>
        <dbReference type="EMBL" id="KAK2092594.1"/>
    </source>
</evidence>
<dbReference type="Proteomes" id="UP001266305">
    <property type="component" value="Unassembled WGS sequence"/>
</dbReference>
<accession>A0ABQ9U6B0</accession>
<comment type="caution">
    <text evidence="2">The sequence shown here is derived from an EMBL/GenBank/DDBJ whole genome shotgun (WGS) entry which is preliminary data.</text>
</comment>
<protein>
    <submittedName>
        <fullName evidence="2">Uncharacterized protein</fullName>
    </submittedName>
</protein>
<keyword evidence="3" id="KW-1185">Reference proteome</keyword>
<evidence type="ECO:0000313" key="3">
    <source>
        <dbReference type="Proteomes" id="UP001266305"/>
    </source>
</evidence>
<sequence>VPSPTPSPGGRLEVPAGESHFGGLKPPGRPLLTTELLPRLGRLGFREAGGSEGRQWIPGLGVGRVPSCDPEQREGGPWS</sequence>